<proteinExistence type="predicted"/>
<feature type="transmembrane region" description="Helical" evidence="1">
    <location>
        <begin position="372"/>
        <end position="393"/>
    </location>
</feature>
<name>A0A3G9JYB1_9ACTN</name>
<keyword evidence="1" id="KW-0812">Transmembrane</keyword>
<reference evidence="3" key="1">
    <citation type="submission" date="2018-11" db="EMBL/GenBank/DDBJ databases">
        <title>Comparative genomics of Parolsenella catena and Libanicoccus massiliensis: Reclassification of Libanicoccus massiliensis as Parolsenella massiliensis comb. nov.</title>
        <authorList>
            <person name="Sakamoto M."/>
            <person name="Ikeyama N."/>
            <person name="Murakami T."/>
            <person name="Mori H."/>
            <person name="Yuki M."/>
            <person name="Ohkuma M."/>
        </authorList>
    </citation>
    <scope>NUCLEOTIDE SEQUENCE [LARGE SCALE GENOMIC DNA]</scope>
    <source>
        <strain evidence="3">JCM 31932</strain>
    </source>
</reference>
<dbReference type="Proteomes" id="UP000273154">
    <property type="component" value="Chromosome"/>
</dbReference>
<feature type="transmembrane region" description="Helical" evidence="1">
    <location>
        <begin position="73"/>
        <end position="91"/>
    </location>
</feature>
<keyword evidence="1" id="KW-0472">Membrane</keyword>
<evidence type="ECO:0000313" key="3">
    <source>
        <dbReference type="Proteomes" id="UP000273154"/>
    </source>
</evidence>
<dbReference type="KEGG" id="pcat:Pcatena_10740"/>
<feature type="transmembrane region" description="Helical" evidence="1">
    <location>
        <begin position="219"/>
        <end position="239"/>
    </location>
</feature>
<keyword evidence="3" id="KW-1185">Reference proteome</keyword>
<feature type="transmembrane region" description="Helical" evidence="1">
    <location>
        <begin position="133"/>
        <end position="161"/>
    </location>
</feature>
<evidence type="ECO:0000313" key="2">
    <source>
        <dbReference type="EMBL" id="BBH50487.1"/>
    </source>
</evidence>
<feature type="transmembrane region" description="Helical" evidence="1">
    <location>
        <begin position="7"/>
        <end position="24"/>
    </location>
</feature>
<organism evidence="2 3">
    <name type="scientific">Parolsenella catena</name>
    <dbReference type="NCBI Taxonomy" id="2003188"/>
    <lineage>
        <taxon>Bacteria</taxon>
        <taxon>Bacillati</taxon>
        <taxon>Actinomycetota</taxon>
        <taxon>Coriobacteriia</taxon>
        <taxon>Coriobacteriales</taxon>
        <taxon>Atopobiaceae</taxon>
        <taxon>Parolsenella</taxon>
    </lineage>
</organism>
<sequence length="469" mass="50730">MINLPLLEASLAGIALLVGLWFIWVNHTETSLFHDSLVLQQFAEHLSAGDLSDFWPHIDNYAAKAPGDLYMSIYPHQAGLLLLMTGLRCLFGSGMVKALQVMNLLAAIGVSALLCSLARAVERPRGERAVLALVAYGFLPNVLLSVFPYGNTIGLLLVLAASRVLLASLRNASGARSAALGLASGLLALSGLMIKSTYIYLVAGVVLIALLGCIKEKALVRAVVLLFSTGALLALSSSVPRAGFKALVGYALPEDQPKMTWLAIGLDYQPSTDPRPGWYNPIGMDNRIRHNGNVGDEEATAESVVLDRLGHLAGNPGYGAWFFAKKLTYEWLDPTYDSYFVASFSKMSEEDAARWGRGADACFYPMDLTKPHGYVCLVLFIVMDACQSLLYLGAALGARDLMREALRGGRGAALAEYALPCVFFAGFLLYLVWEGKSMYTLPLAISLLPTAARGIATFVRRPHRKCFAQ</sequence>
<gene>
    <name evidence="2" type="ORF">Pcatena_10740</name>
</gene>
<protein>
    <recommendedName>
        <fullName evidence="4">Glycosyltransferase RgtA/B/C/D-like domain-containing protein</fullName>
    </recommendedName>
</protein>
<accession>A0A3G9JYB1</accession>
<keyword evidence="1" id="KW-1133">Transmembrane helix</keyword>
<feature type="transmembrane region" description="Helical" evidence="1">
    <location>
        <begin position="414"/>
        <end position="433"/>
    </location>
</feature>
<dbReference type="AlphaFoldDB" id="A0A3G9JYB1"/>
<feature type="transmembrane region" description="Helical" evidence="1">
    <location>
        <begin position="103"/>
        <end position="121"/>
    </location>
</feature>
<evidence type="ECO:0008006" key="4">
    <source>
        <dbReference type="Google" id="ProtNLM"/>
    </source>
</evidence>
<evidence type="ECO:0000256" key="1">
    <source>
        <dbReference type="SAM" id="Phobius"/>
    </source>
</evidence>
<dbReference type="EMBL" id="AP019367">
    <property type="protein sequence ID" value="BBH50487.1"/>
    <property type="molecule type" value="Genomic_DNA"/>
</dbReference>